<dbReference type="PANTHER" id="PTHR48228">
    <property type="entry name" value="SUCCINYL-COA--D-CITRAMALATE COA-TRANSFERASE"/>
    <property type="match status" value="1"/>
</dbReference>
<proteinExistence type="predicted"/>
<dbReference type="InterPro" id="IPR003673">
    <property type="entry name" value="CoA-Trfase_fam_III"/>
</dbReference>
<organism evidence="1 2">
    <name type="scientific">Mycolicibacterium flavescens</name>
    <name type="common">Mycobacterium flavescens</name>
    <dbReference type="NCBI Taxonomy" id="1776"/>
    <lineage>
        <taxon>Bacteria</taxon>
        <taxon>Bacillati</taxon>
        <taxon>Actinomycetota</taxon>
        <taxon>Actinomycetes</taxon>
        <taxon>Mycobacteriales</taxon>
        <taxon>Mycobacteriaceae</taxon>
        <taxon>Mycolicibacterium</taxon>
    </lineage>
</organism>
<dbReference type="Pfam" id="PF02515">
    <property type="entry name" value="CoA_transf_3"/>
    <property type="match status" value="1"/>
</dbReference>
<dbReference type="OrthoDB" id="9797653at2"/>
<gene>
    <name evidence="1" type="ORF">BHQ18_21875</name>
</gene>
<comment type="caution">
    <text evidence="1">The sequence shown here is derived from an EMBL/GenBank/DDBJ whole genome shotgun (WGS) entry which is preliminary data.</text>
</comment>
<dbReference type="Proteomes" id="UP000094053">
    <property type="component" value="Unassembled WGS sequence"/>
</dbReference>
<evidence type="ECO:0000313" key="2">
    <source>
        <dbReference type="Proteomes" id="UP000094053"/>
    </source>
</evidence>
<dbReference type="Gene3D" id="3.30.1540.10">
    <property type="entry name" value="formyl-coa transferase, domain 3"/>
    <property type="match status" value="1"/>
</dbReference>
<sequence length="410" mass="43781">MSVKPLDGVRVLEVAQFTFVPSAGAVLADWGAEVIKVEHPVTGDAQRGLVRVLGAAASVPGSSFAPIMEAPNRGKRSVGLALDNPEGRPLLEELIRRSDVFLTNYLPAVRAKLGIDVEDVRAVNPDIIYVAGSGFGSEGPDRDTGGYDATAFWARGGSADGVMAADADRPAFMPAGAYGDNIGGITIAGGVTAALYRRLATGESSVIDVSLLAVGAWATQFSANMAMLFGGPLPKIDRKTAAPGNPLTGGYRTADGRHVQLSMLQPTRYWSEFCQLMDLDQYAEDPRFSTFEAMLENADAAYELVRDAIAALSFDECKERLGRGTGQWAPVQDAWEVANDESLIANGRIAEVVDAEGTPRKLIANPVRFDGRDETLTRAPQFAEHTDEVIRELGVDDERLIELKIAGAIT</sequence>
<dbReference type="AlphaFoldDB" id="A0A1E3RDL0"/>
<keyword evidence="2" id="KW-1185">Reference proteome</keyword>
<name>A0A1E3RDL0_MYCFV</name>
<dbReference type="STRING" id="1776.BHQ18_21875"/>
<dbReference type="RefSeq" id="WP_069415737.1">
    <property type="nucleotide sequence ID" value="NZ_JACKUL010000028.1"/>
</dbReference>
<dbReference type="GO" id="GO:0003824">
    <property type="term" value="F:catalytic activity"/>
    <property type="evidence" value="ECO:0007669"/>
    <property type="project" value="InterPro"/>
</dbReference>
<accession>A0A1E3RDL0</accession>
<dbReference type="Gene3D" id="3.40.50.10540">
    <property type="entry name" value="Crotonobetainyl-coa:carnitine coa-transferase, domain 1"/>
    <property type="match status" value="1"/>
</dbReference>
<evidence type="ECO:0000313" key="1">
    <source>
        <dbReference type="EMBL" id="ODQ87950.1"/>
    </source>
</evidence>
<dbReference type="SUPFAM" id="SSF89796">
    <property type="entry name" value="CoA-transferase family III (CaiB/BaiF)"/>
    <property type="match status" value="1"/>
</dbReference>
<dbReference type="InterPro" id="IPR050509">
    <property type="entry name" value="CoA-transferase_III"/>
</dbReference>
<dbReference type="PANTHER" id="PTHR48228:SF2">
    <property type="entry name" value="E-CINNAMOYL-COA:R-PHENYLLACTATE COA TRANSFERASE LARGE SUBUNIT"/>
    <property type="match status" value="1"/>
</dbReference>
<protein>
    <submittedName>
        <fullName evidence="1">Carnitine dehydratase</fullName>
    </submittedName>
</protein>
<reference evidence="2" key="1">
    <citation type="submission" date="2016-09" db="EMBL/GenBank/DDBJ databases">
        <authorList>
            <person name="Greninger A.L."/>
            <person name="Jerome K.R."/>
            <person name="Mcnair B."/>
            <person name="Wallis C."/>
            <person name="Fang F."/>
        </authorList>
    </citation>
    <scope>NUCLEOTIDE SEQUENCE [LARGE SCALE GENOMIC DNA]</scope>
    <source>
        <strain evidence="2">M6</strain>
    </source>
</reference>
<dbReference type="InterPro" id="IPR044855">
    <property type="entry name" value="CoA-Trfase_III_dom3_sf"/>
</dbReference>
<dbReference type="EMBL" id="MIHA01000018">
    <property type="protein sequence ID" value="ODQ87950.1"/>
    <property type="molecule type" value="Genomic_DNA"/>
</dbReference>
<dbReference type="InterPro" id="IPR023606">
    <property type="entry name" value="CoA-Trfase_III_dom_1_sf"/>
</dbReference>